<dbReference type="PANTHER" id="PTHR33332">
    <property type="entry name" value="REVERSE TRANSCRIPTASE DOMAIN-CONTAINING PROTEIN"/>
    <property type="match status" value="1"/>
</dbReference>
<evidence type="ECO:0000313" key="1">
    <source>
        <dbReference type="Ensembl" id="ENSCCRP00015077277.1"/>
    </source>
</evidence>
<protein>
    <recommendedName>
        <fullName evidence="3">Reverse transcriptase domain-containing protein</fullName>
    </recommendedName>
</protein>
<evidence type="ECO:0000313" key="2">
    <source>
        <dbReference type="Proteomes" id="UP000694700"/>
    </source>
</evidence>
<proteinExistence type="predicted"/>
<dbReference type="Ensembl" id="ENSCCRT00015079799.1">
    <property type="protein sequence ID" value="ENSCCRP00015077277.1"/>
    <property type="gene ID" value="ENSCCRG00015031297.1"/>
</dbReference>
<name>A0A8C1X8J4_CYPCA</name>
<evidence type="ECO:0008006" key="3">
    <source>
        <dbReference type="Google" id="ProtNLM"/>
    </source>
</evidence>
<organism evidence="1 2">
    <name type="scientific">Cyprinus carpio</name>
    <name type="common">Common carp</name>
    <dbReference type="NCBI Taxonomy" id="7962"/>
    <lineage>
        <taxon>Eukaryota</taxon>
        <taxon>Metazoa</taxon>
        <taxon>Chordata</taxon>
        <taxon>Craniata</taxon>
        <taxon>Vertebrata</taxon>
        <taxon>Euteleostomi</taxon>
        <taxon>Actinopterygii</taxon>
        <taxon>Neopterygii</taxon>
        <taxon>Teleostei</taxon>
        <taxon>Ostariophysi</taxon>
        <taxon>Cypriniformes</taxon>
        <taxon>Cyprinidae</taxon>
        <taxon>Cyprininae</taxon>
        <taxon>Cyprinus</taxon>
    </lineage>
</organism>
<sequence length="120" mass="13054">LDRLAQLSIQVVLSGQSSSPQPINASVPQGSILGSLLFSIFIDDVVEQCDNITSLNDPNVAASLNKDLENIRRWADTWKVTFEPSKCKAMVLSRKRLPSCPDLFLGVGGVLHAFRLVGFA</sequence>
<reference evidence="1" key="1">
    <citation type="submission" date="2025-08" db="UniProtKB">
        <authorList>
            <consortium name="Ensembl"/>
        </authorList>
    </citation>
    <scope>IDENTIFICATION</scope>
</reference>
<accession>A0A8C1X8J4</accession>
<dbReference type="AlphaFoldDB" id="A0A8C1X8J4"/>
<dbReference type="Proteomes" id="UP000694700">
    <property type="component" value="Unplaced"/>
</dbReference>